<feature type="transmembrane region" description="Helical" evidence="1">
    <location>
        <begin position="41"/>
        <end position="62"/>
    </location>
</feature>
<feature type="transmembrane region" description="Helical" evidence="1">
    <location>
        <begin position="224"/>
        <end position="247"/>
    </location>
</feature>
<name>A0ABY5KRS1_9CELL</name>
<feature type="transmembrane region" description="Helical" evidence="1">
    <location>
        <begin position="184"/>
        <end position="204"/>
    </location>
</feature>
<organism evidence="2 3">
    <name type="scientific">Cellulomonas xiejunii</name>
    <dbReference type="NCBI Taxonomy" id="2968083"/>
    <lineage>
        <taxon>Bacteria</taxon>
        <taxon>Bacillati</taxon>
        <taxon>Actinomycetota</taxon>
        <taxon>Actinomycetes</taxon>
        <taxon>Micrococcales</taxon>
        <taxon>Cellulomonadaceae</taxon>
        <taxon>Cellulomonas</taxon>
    </lineage>
</organism>
<protein>
    <recommendedName>
        <fullName evidence="4">ABC transporter permease</fullName>
    </recommendedName>
</protein>
<keyword evidence="1" id="KW-0812">Transmembrane</keyword>
<feature type="transmembrane region" description="Helical" evidence="1">
    <location>
        <begin position="158"/>
        <end position="177"/>
    </location>
</feature>
<dbReference type="EMBL" id="CP101987">
    <property type="protein sequence ID" value="UUI73182.1"/>
    <property type="molecule type" value="Genomic_DNA"/>
</dbReference>
<sequence length="254" mass="26786">MTAATTVSSDLRRDEVVTTIPFRRLVAVELRKSVDTRAARATLAIPVGLSGLGLLLVLVLSAEPSLELAVLPAALVGVVMPIIGVMTMTSEWSQRTALVTFWLVPRRSRVLAAKVVATTLLAVATIAATFVTFVLVGVLALSLRGLPVDFGAFDDEMLAMLLATGSGIYLGLAWGALLRWTAAAVVAVIVIPAVVDPLLWVALGDRAQWLTCGTVQAALGGTETAPGAVLTSLLLWYVVPFGLGWFLQVRREAA</sequence>
<keyword evidence="3" id="KW-1185">Reference proteome</keyword>
<feature type="transmembrane region" description="Helical" evidence="1">
    <location>
        <begin position="110"/>
        <end position="138"/>
    </location>
</feature>
<proteinExistence type="predicted"/>
<evidence type="ECO:0000313" key="2">
    <source>
        <dbReference type="EMBL" id="UUI73182.1"/>
    </source>
</evidence>
<evidence type="ECO:0000256" key="1">
    <source>
        <dbReference type="SAM" id="Phobius"/>
    </source>
</evidence>
<reference evidence="2 3" key="1">
    <citation type="submission" date="2022-07" db="EMBL/GenBank/DDBJ databases">
        <title>Novel species in genus cellulomonas.</title>
        <authorList>
            <person name="Ye L."/>
        </authorList>
    </citation>
    <scope>NUCLEOTIDE SEQUENCE [LARGE SCALE GENOMIC DNA]</scope>
    <source>
        <strain evidence="3">zg-B89</strain>
    </source>
</reference>
<evidence type="ECO:0000313" key="3">
    <source>
        <dbReference type="Proteomes" id="UP001316384"/>
    </source>
</evidence>
<gene>
    <name evidence="2" type="ORF">NP048_07040</name>
</gene>
<accession>A0ABY5KRS1</accession>
<evidence type="ECO:0008006" key="4">
    <source>
        <dbReference type="Google" id="ProtNLM"/>
    </source>
</evidence>
<keyword evidence="1" id="KW-0472">Membrane</keyword>
<feature type="transmembrane region" description="Helical" evidence="1">
    <location>
        <begin position="68"/>
        <end position="89"/>
    </location>
</feature>
<dbReference type="Proteomes" id="UP001316384">
    <property type="component" value="Chromosome"/>
</dbReference>
<keyword evidence="1" id="KW-1133">Transmembrane helix</keyword>
<dbReference type="RefSeq" id="WP_227577493.1">
    <property type="nucleotide sequence ID" value="NZ_CP101987.1"/>
</dbReference>